<dbReference type="Pfam" id="PF00069">
    <property type="entry name" value="Pkinase"/>
    <property type="match status" value="1"/>
</dbReference>
<dbReference type="GO" id="GO:0110031">
    <property type="term" value="P:negative regulation of G2/MI transition of meiotic cell cycle"/>
    <property type="evidence" value="ECO:0007669"/>
    <property type="project" value="TreeGrafter"/>
</dbReference>
<dbReference type="Gene3D" id="1.10.510.10">
    <property type="entry name" value="Transferase(Phosphotransferase) domain 1"/>
    <property type="match status" value="1"/>
</dbReference>
<protein>
    <recommendedName>
        <fullName evidence="17">Membrane-associated tyrosine- and threonine-specific cdc2-inhibitory kinase</fullName>
        <ecNumber evidence="2">2.7.11.1</ecNumber>
    </recommendedName>
    <alternativeName>
        <fullName evidence="18">Myt1 kinase</fullName>
    </alternativeName>
</protein>
<feature type="compositionally biased region" description="Polar residues" evidence="20">
    <location>
        <begin position="722"/>
        <end position="733"/>
    </location>
</feature>
<evidence type="ECO:0000256" key="15">
    <source>
        <dbReference type="ARBA" id="ARBA00047899"/>
    </source>
</evidence>
<evidence type="ECO:0000256" key="2">
    <source>
        <dbReference type="ARBA" id="ARBA00012513"/>
    </source>
</evidence>
<evidence type="ECO:0000256" key="16">
    <source>
        <dbReference type="ARBA" id="ARBA00048679"/>
    </source>
</evidence>
<dbReference type="STRING" id="568069.A0A1J1HWU1"/>
<name>A0A1J1HWU1_9DIPT</name>
<dbReference type="GO" id="GO:0005524">
    <property type="term" value="F:ATP binding"/>
    <property type="evidence" value="ECO:0007669"/>
    <property type="project" value="UniProtKB-UniRule"/>
</dbReference>
<feature type="region of interest" description="Disordered" evidence="20">
    <location>
        <begin position="231"/>
        <end position="258"/>
    </location>
</feature>
<dbReference type="InterPro" id="IPR017441">
    <property type="entry name" value="Protein_kinase_ATP_BS"/>
</dbReference>
<dbReference type="PANTHER" id="PTHR11042:SF183">
    <property type="entry name" value="MEMBRANE-ASSOCIATED TYROSINE- AND THREONINE-SPECIFIC CDC2-INHIBITORY KINASE"/>
    <property type="match status" value="1"/>
</dbReference>
<evidence type="ECO:0000256" key="3">
    <source>
        <dbReference type="ARBA" id="ARBA00022527"/>
    </source>
</evidence>
<dbReference type="Gene3D" id="3.30.200.20">
    <property type="entry name" value="Phosphorylase Kinase, domain 1"/>
    <property type="match status" value="1"/>
</dbReference>
<comment type="similarity">
    <text evidence="14">Belongs to the protein kinase superfamily. Ser/Thr protein kinase family. GCN2 subfamily.</text>
</comment>
<evidence type="ECO:0000259" key="21">
    <source>
        <dbReference type="PROSITE" id="PS50011"/>
    </source>
</evidence>
<keyword evidence="23" id="KW-1185">Reference proteome</keyword>
<dbReference type="AlphaFoldDB" id="A0A1J1HWU1"/>
<evidence type="ECO:0000256" key="6">
    <source>
        <dbReference type="ARBA" id="ARBA00022723"/>
    </source>
</evidence>
<keyword evidence="10" id="KW-0460">Magnesium</keyword>
<dbReference type="InterPro" id="IPR000719">
    <property type="entry name" value="Prot_kinase_dom"/>
</dbReference>
<dbReference type="OrthoDB" id="5337378at2759"/>
<evidence type="ECO:0000256" key="11">
    <source>
        <dbReference type="ARBA" id="ARBA00023034"/>
    </source>
</evidence>
<keyword evidence="8" id="KW-0418">Kinase</keyword>
<evidence type="ECO:0000256" key="5">
    <source>
        <dbReference type="ARBA" id="ARBA00022679"/>
    </source>
</evidence>
<evidence type="ECO:0000256" key="4">
    <source>
        <dbReference type="ARBA" id="ARBA00022553"/>
    </source>
</evidence>
<comment type="subcellular location">
    <subcellularLocation>
        <location evidence="1">Golgi apparatus membrane</location>
        <topology evidence="1">Peripheral membrane protein</topology>
    </subcellularLocation>
</comment>
<dbReference type="FunFam" id="3.30.200.20:FF:000280">
    <property type="entry name" value="membrane-associated tyrosine- and threonine-specific cdc2-inhibitory kinase"/>
    <property type="match status" value="1"/>
</dbReference>
<evidence type="ECO:0000313" key="22">
    <source>
        <dbReference type="EMBL" id="CRK92485.1"/>
    </source>
</evidence>
<reference evidence="22 23" key="1">
    <citation type="submission" date="2015-04" db="EMBL/GenBank/DDBJ databases">
        <authorList>
            <person name="Syromyatnikov M.Y."/>
            <person name="Popov V.N."/>
        </authorList>
    </citation>
    <scope>NUCLEOTIDE SEQUENCE [LARGE SCALE GENOMIC DNA]</scope>
</reference>
<evidence type="ECO:0000313" key="23">
    <source>
        <dbReference type="Proteomes" id="UP000183832"/>
    </source>
</evidence>
<organism evidence="22 23">
    <name type="scientific">Clunio marinus</name>
    <dbReference type="NCBI Taxonomy" id="568069"/>
    <lineage>
        <taxon>Eukaryota</taxon>
        <taxon>Metazoa</taxon>
        <taxon>Ecdysozoa</taxon>
        <taxon>Arthropoda</taxon>
        <taxon>Hexapoda</taxon>
        <taxon>Insecta</taxon>
        <taxon>Pterygota</taxon>
        <taxon>Neoptera</taxon>
        <taxon>Endopterygota</taxon>
        <taxon>Diptera</taxon>
        <taxon>Nematocera</taxon>
        <taxon>Chironomoidea</taxon>
        <taxon>Chironomidae</taxon>
        <taxon>Clunio</taxon>
    </lineage>
</organism>
<evidence type="ECO:0000256" key="14">
    <source>
        <dbReference type="ARBA" id="ARBA00037982"/>
    </source>
</evidence>
<feature type="domain" description="Protein kinase" evidence="21">
    <location>
        <begin position="370"/>
        <end position="618"/>
    </location>
</feature>
<dbReference type="GO" id="GO:0004674">
    <property type="term" value="F:protein serine/threonine kinase activity"/>
    <property type="evidence" value="ECO:0007669"/>
    <property type="project" value="UniProtKB-KW"/>
</dbReference>
<dbReference type="InterPro" id="IPR008271">
    <property type="entry name" value="Ser/Thr_kinase_AS"/>
</dbReference>
<evidence type="ECO:0000256" key="10">
    <source>
        <dbReference type="ARBA" id="ARBA00022842"/>
    </source>
</evidence>
<dbReference type="PANTHER" id="PTHR11042">
    <property type="entry name" value="EUKARYOTIC TRANSLATION INITIATION FACTOR 2-ALPHA KINASE EIF2-ALPHA KINASE -RELATED"/>
    <property type="match status" value="1"/>
</dbReference>
<keyword evidence="3" id="KW-0723">Serine/threonine-protein kinase</keyword>
<evidence type="ECO:0000256" key="1">
    <source>
        <dbReference type="ARBA" id="ARBA00004395"/>
    </source>
</evidence>
<dbReference type="EC" id="2.7.11.1" evidence="2"/>
<evidence type="ECO:0000256" key="19">
    <source>
        <dbReference type="PROSITE-ProRule" id="PRU10141"/>
    </source>
</evidence>
<dbReference type="InterPro" id="IPR050339">
    <property type="entry name" value="CC_SR_Kinase"/>
</dbReference>
<evidence type="ECO:0000256" key="13">
    <source>
        <dbReference type="ARBA" id="ARBA00023306"/>
    </source>
</evidence>
<dbReference type="GO" id="GO:0000139">
    <property type="term" value="C:Golgi membrane"/>
    <property type="evidence" value="ECO:0007669"/>
    <property type="project" value="UniProtKB-SubCell"/>
</dbReference>
<keyword evidence="9 19" id="KW-0067">ATP-binding</keyword>
<dbReference type="GO" id="GO:0005634">
    <property type="term" value="C:nucleus"/>
    <property type="evidence" value="ECO:0007669"/>
    <property type="project" value="TreeGrafter"/>
</dbReference>
<proteinExistence type="inferred from homology"/>
<dbReference type="EMBL" id="CVRI01000029">
    <property type="protein sequence ID" value="CRK92485.1"/>
    <property type="molecule type" value="Genomic_DNA"/>
</dbReference>
<sequence>MYCLSFKRNFRKFGRILRKMFPPFKASNDFQTMHSSDIKNSSLDPTASSYFPTAKPISSTETSESFAEFLSPKPSNNPFEKNYFYENPWKSLCNEDENASLYSSGYGSEDRSVQHSPYERLTDEFCSSFSSLIKPLLSYTTQEDSYSPLTSFRFAQKSFAWECDSNEYSNSTQIESGKKFYDEIRQDFDSNGTTTDLDSVFMPSLSSTPLITRRSTFPILKAEQWQTFSSSEPIKESKSQGSSRINTKRSKPNKKSLENFKAIKMLNRSFSEWPVPEISEKSLNHSFKFNSRDESHRRIKKPPKLYPKELSFSRAHHHEVHAISFKDQIDISPVTSTPRTRNSSTNSLSQSLTSSFYDRTKNDSYFEQCFESLHKLGEGSFGEVFKVRSRDDGKLYAIKKTKHIYRSENHRRERLEEVKRCEQFSSNENCVKFYNAWEQDDLLYMQIELCRGSVEDYVEEIKNIPESFVWSFLLDMLLALKSLHDKNLIHLDIKLDNILITDENRCKLADFGLVFDLKNSPRSRAIEGDSRYLAPELLQGNYCLANDVFSLGITLLELSCNLELPANGKLWQELRIGVLPDEAFSRLSKELQTIIRSMMEPNPMKRPKVDEILKHSKLRRLAYQRKVERFSHKCVESTSRCFNSMIAKLLLLLFTIIEFFKLKESSHKLLTTPSTKFSRKTNVKIFINHDDEDSDDGEISFRTSLETSRLSKISQTDDDNNNESNVTPTLNNSVPRVTPEIKIVNSTPLNHYNHQDGLSSRKARRDLTKLSFDLTSPDTREKSKDRDSMICKKLCFYDDELSDF</sequence>
<keyword evidence="7 19" id="KW-0547">Nucleotide-binding</keyword>
<dbReference type="FunFam" id="1.10.510.10:FF:000315">
    <property type="entry name" value="membrane-associated tyrosine- and threonine-specific cdc2-inhibitory kinase"/>
    <property type="match status" value="1"/>
</dbReference>
<keyword evidence="6" id="KW-0479">Metal-binding</keyword>
<keyword evidence="5" id="KW-0808">Transferase</keyword>
<dbReference type="PROSITE" id="PS00107">
    <property type="entry name" value="PROTEIN_KINASE_ATP"/>
    <property type="match status" value="1"/>
</dbReference>
<dbReference type="PROSITE" id="PS50011">
    <property type="entry name" value="PROTEIN_KINASE_DOM"/>
    <property type="match status" value="1"/>
</dbReference>
<dbReference type="SMART" id="SM00220">
    <property type="entry name" value="S_TKc"/>
    <property type="match status" value="1"/>
</dbReference>
<dbReference type="GO" id="GO:0051321">
    <property type="term" value="P:meiotic cell cycle"/>
    <property type="evidence" value="ECO:0007669"/>
    <property type="project" value="TreeGrafter"/>
</dbReference>
<dbReference type="InterPro" id="IPR011009">
    <property type="entry name" value="Kinase-like_dom_sf"/>
</dbReference>
<dbReference type="PROSITE" id="PS00108">
    <property type="entry name" value="PROTEIN_KINASE_ST"/>
    <property type="match status" value="1"/>
</dbReference>
<feature type="binding site" evidence="19">
    <location>
        <position position="400"/>
    </location>
    <ligand>
        <name>ATP</name>
        <dbReference type="ChEBI" id="CHEBI:30616"/>
    </ligand>
</feature>
<evidence type="ECO:0000256" key="9">
    <source>
        <dbReference type="ARBA" id="ARBA00022840"/>
    </source>
</evidence>
<evidence type="ECO:0000256" key="8">
    <source>
        <dbReference type="ARBA" id="ARBA00022777"/>
    </source>
</evidence>
<evidence type="ECO:0000256" key="18">
    <source>
        <dbReference type="ARBA" id="ARBA00084081"/>
    </source>
</evidence>
<dbReference type="SUPFAM" id="SSF56112">
    <property type="entry name" value="Protein kinase-like (PK-like)"/>
    <property type="match status" value="1"/>
</dbReference>
<keyword evidence="4" id="KW-0597">Phosphoprotein</keyword>
<evidence type="ECO:0000256" key="20">
    <source>
        <dbReference type="SAM" id="MobiDB-lite"/>
    </source>
</evidence>
<dbReference type="Proteomes" id="UP000183832">
    <property type="component" value="Unassembled WGS sequence"/>
</dbReference>
<comment type="catalytic activity">
    <reaction evidence="15">
        <text>L-threonyl-[protein] + ATP = O-phospho-L-threonyl-[protein] + ADP + H(+)</text>
        <dbReference type="Rhea" id="RHEA:46608"/>
        <dbReference type="Rhea" id="RHEA-COMP:11060"/>
        <dbReference type="Rhea" id="RHEA-COMP:11605"/>
        <dbReference type="ChEBI" id="CHEBI:15378"/>
        <dbReference type="ChEBI" id="CHEBI:30013"/>
        <dbReference type="ChEBI" id="CHEBI:30616"/>
        <dbReference type="ChEBI" id="CHEBI:61977"/>
        <dbReference type="ChEBI" id="CHEBI:456216"/>
        <dbReference type="EC" id="2.7.11.1"/>
    </reaction>
</comment>
<keyword evidence="12" id="KW-0472">Membrane</keyword>
<keyword evidence="11" id="KW-0333">Golgi apparatus</keyword>
<gene>
    <name evidence="22" type="ORF">CLUMA_CG006049</name>
</gene>
<evidence type="ECO:0000256" key="17">
    <source>
        <dbReference type="ARBA" id="ARBA00074601"/>
    </source>
</evidence>
<keyword evidence="13" id="KW-0131">Cell cycle</keyword>
<evidence type="ECO:0000256" key="12">
    <source>
        <dbReference type="ARBA" id="ARBA00023136"/>
    </source>
</evidence>
<accession>A0A1J1HWU1</accession>
<feature type="region of interest" description="Disordered" evidence="20">
    <location>
        <begin position="710"/>
        <end position="733"/>
    </location>
</feature>
<evidence type="ECO:0000256" key="7">
    <source>
        <dbReference type="ARBA" id="ARBA00022741"/>
    </source>
</evidence>
<comment type="catalytic activity">
    <reaction evidence="16">
        <text>L-seryl-[protein] + ATP = O-phospho-L-seryl-[protein] + ADP + H(+)</text>
        <dbReference type="Rhea" id="RHEA:17989"/>
        <dbReference type="Rhea" id="RHEA-COMP:9863"/>
        <dbReference type="Rhea" id="RHEA-COMP:11604"/>
        <dbReference type="ChEBI" id="CHEBI:15378"/>
        <dbReference type="ChEBI" id="CHEBI:29999"/>
        <dbReference type="ChEBI" id="CHEBI:30616"/>
        <dbReference type="ChEBI" id="CHEBI:83421"/>
        <dbReference type="ChEBI" id="CHEBI:456216"/>
        <dbReference type="EC" id="2.7.11.1"/>
    </reaction>
</comment>
<dbReference type="GO" id="GO:0046872">
    <property type="term" value="F:metal ion binding"/>
    <property type="evidence" value="ECO:0007669"/>
    <property type="project" value="UniProtKB-KW"/>
</dbReference>